<reference evidence="2 4" key="2">
    <citation type="submission" date="2018-08" db="EMBL/GenBank/DDBJ databases">
        <title>Genetic Globetrotter - A new plasmid hitch-hiking vast phylogenetic and geographic distances.</title>
        <authorList>
            <person name="Vollmers J."/>
            <person name="Petersen J."/>
        </authorList>
    </citation>
    <scope>NUCLEOTIDE SEQUENCE [LARGE SCALE GENOMIC DNA]</scope>
    <source>
        <strain evidence="2 4">DSM 26383</strain>
    </source>
</reference>
<dbReference type="KEGG" id="rid:RIdsm_04482"/>
<evidence type="ECO:0000313" key="2">
    <source>
        <dbReference type="EMBL" id="QEW28650.1"/>
    </source>
</evidence>
<dbReference type="STRING" id="540747.SAMN04488031_1154"/>
<dbReference type="EMBL" id="CP031598">
    <property type="protein sequence ID" value="QEW28650.1"/>
    <property type="molecule type" value="Genomic_DNA"/>
</dbReference>
<name>A0A0T5P2V4_9RHOB</name>
<accession>A0A0T5P2V4</accession>
<dbReference type="Proteomes" id="UP000051401">
    <property type="component" value="Unassembled WGS sequence"/>
</dbReference>
<evidence type="ECO:0000313" key="1">
    <source>
        <dbReference type="EMBL" id="KRS15482.1"/>
    </source>
</evidence>
<dbReference type="AlphaFoldDB" id="A0A0T5P2V4"/>
<gene>
    <name evidence="2" type="ORF">RIdsm_04482</name>
    <name evidence="1" type="ORF">XM52_23990</name>
</gene>
<organism evidence="1 3">
    <name type="scientific">Roseovarius indicus</name>
    <dbReference type="NCBI Taxonomy" id="540747"/>
    <lineage>
        <taxon>Bacteria</taxon>
        <taxon>Pseudomonadati</taxon>
        <taxon>Pseudomonadota</taxon>
        <taxon>Alphaproteobacteria</taxon>
        <taxon>Rhodobacterales</taxon>
        <taxon>Roseobacteraceae</taxon>
        <taxon>Roseovarius</taxon>
    </lineage>
</organism>
<evidence type="ECO:0000313" key="3">
    <source>
        <dbReference type="Proteomes" id="UP000051401"/>
    </source>
</evidence>
<protein>
    <recommendedName>
        <fullName evidence="5">DUF1788 domain-containing protein</fullName>
    </recommendedName>
</protein>
<sequence length="181" mass="19909">MNTFDEILAAYTKQVNLPWVSDTPPAGRVWIVWFDKSMQRRFSGRIGEFEHATQKAGHGWKLLDLAPWFGNWIAKHELFEGLVEQPNEIRGLLPDIEDALVEEIGMALTECSANDVLAVDGCGALFGVARVSTLISRVASAVPGRLLVGFPGKHSAGVYRLLDARDGWNYHAVPIPADPSV</sequence>
<proteinExistence type="predicted"/>
<dbReference type="OrthoDB" id="5430574at2"/>
<reference evidence="1 3" key="1">
    <citation type="submission" date="2015-04" db="EMBL/GenBank/DDBJ databases">
        <title>The draft genome sequence of Roseovarius indicus B108T.</title>
        <authorList>
            <person name="Li G."/>
            <person name="Lai Q."/>
            <person name="Shao Z."/>
            <person name="Yan P."/>
        </authorList>
    </citation>
    <scope>NUCLEOTIDE SEQUENCE [LARGE SCALE GENOMIC DNA]</scope>
    <source>
        <strain evidence="1 3">B108</strain>
    </source>
</reference>
<dbReference type="RefSeq" id="WP_057820349.1">
    <property type="nucleotide sequence ID" value="NZ_CP031598.1"/>
</dbReference>
<evidence type="ECO:0000313" key="4">
    <source>
        <dbReference type="Proteomes" id="UP000325785"/>
    </source>
</evidence>
<evidence type="ECO:0008006" key="5">
    <source>
        <dbReference type="Google" id="ProtNLM"/>
    </source>
</evidence>
<keyword evidence="3" id="KW-1185">Reference proteome</keyword>
<dbReference type="PATRIC" id="fig|540747.5.peg.3156"/>
<dbReference type="EMBL" id="LAXI01000022">
    <property type="protein sequence ID" value="KRS15482.1"/>
    <property type="molecule type" value="Genomic_DNA"/>
</dbReference>
<dbReference type="Proteomes" id="UP000325785">
    <property type="component" value="Chromosome"/>
</dbReference>